<dbReference type="AlphaFoldDB" id="A0A926I422"/>
<keyword evidence="8 9" id="KW-0472">Membrane</keyword>
<feature type="domain" description="ABC transporter" evidence="10">
    <location>
        <begin position="333"/>
        <end position="568"/>
    </location>
</feature>
<evidence type="ECO:0000256" key="3">
    <source>
        <dbReference type="ARBA" id="ARBA00022475"/>
    </source>
</evidence>
<dbReference type="RefSeq" id="WP_249283011.1">
    <property type="nucleotide sequence ID" value="NZ_JACRST010000011.1"/>
</dbReference>
<dbReference type="PANTHER" id="PTHR43394:SF1">
    <property type="entry name" value="ATP-BINDING CASSETTE SUB-FAMILY B MEMBER 10, MITOCHONDRIAL"/>
    <property type="match status" value="1"/>
</dbReference>
<dbReference type="SUPFAM" id="SSF90123">
    <property type="entry name" value="ABC transporter transmembrane region"/>
    <property type="match status" value="1"/>
</dbReference>
<evidence type="ECO:0000256" key="4">
    <source>
        <dbReference type="ARBA" id="ARBA00022692"/>
    </source>
</evidence>
<dbReference type="GO" id="GO:0005524">
    <property type="term" value="F:ATP binding"/>
    <property type="evidence" value="ECO:0007669"/>
    <property type="project" value="UniProtKB-KW"/>
</dbReference>
<dbReference type="InterPro" id="IPR036640">
    <property type="entry name" value="ABC1_TM_sf"/>
</dbReference>
<evidence type="ECO:0000256" key="2">
    <source>
        <dbReference type="ARBA" id="ARBA00022448"/>
    </source>
</evidence>
<feature type="domain" description="ABC transmembrane type-1" evidence="11">
    <location>
        <begin position="16"/>
        <end position="298"/>
    </location>
</feature>
<dbReference type="Proteomes" id="UP000653127">
    <property type="component" value="Unassembled WGS sequence"/>
</dbReference>
<evidence type="ECO:0000256" key="7">
    <source>
        <dbReference type="ARBA" id="ARBA00022989"/>
    </source>
</evidence>
<keyword evidence="13" id="KW-1185">Reference proteome</keyword>
<feature type="transmembrane region" description="Helical" evidence="9">
    <location>
        <begin position="20"/>
        <end position="40"/>
    </location>
</feature>
<feature type="transmembrane region" description="Helical" evidence="9">
    <location>
        <begin position="133"/>
        <end position="151"/>
    </location>
</feature>
<dbReference type="Pfam" id="PF00005">
    <property type="entry name" value="ABC_tran"/>
    <property type="match status" value="1"/>
</dbReference>
<evidence type="ECO:0000259" key="10">
    <source>
        <dbReference type="PROSITE" id="PS50893"/>
    </source>
</evidence>
<name>A0A926I422_9FIRM</name>
<dbReference type="EMBL" id="JACRST010000011">
    <property type="protein sequence ID" value="MBC8546934.1"/>
    <property type="molecule type" value="Genomic_DNA"/>
</dbReference>
<dbReference type="GO" id="GO:0016887">
    <property type="term" value="F:ATP hydrolysis activity"/>
    <property type="evidence" value="ECO:0007669"/>
    <property type="project" value="InterPro"/>
</dbReference>
<dbReference type="Gene3D" id="1.20.1560.10">
    <property type="entry name" value="ABC transporter type 1, transmembrane domain"/>
    <property type="match status" value="1"/>
</dbReference>
<dbReference type="InterPro" id="IPR017871">
    <property type="entry name" value="ABC_transporter-like_CS"/>
</dbReference>
<feature type="transmembrane region" description="Helical" evidence="9">
    <location>
        <begin position="52"/>
        <end position="77"/>
    </location>
</feature>
<dbReference type="PROSITE" id="PS50893">
    <property type="entry name" value="ABC_TRANSPORTER_2"/>
    <property type="match status" value="1"/>
</dbReference>
<dbReference type="InterPro" id="IPR039421">
    <property type="entry name" value="Type_1_exporter"/>
</dbReference>
<sequence>MRRLARYLKGFRKQVILGPAFKMTEAVFELIVPLVMASMIDKGIKLNDPAHVWRMGGLMVLLGVVGLGCSLTCQFFASRASQGFGTVVRGELFRKIGTLSHAEIDRIGTPSMITRLNNDVNQLQLAVAMLIRLVFRAPFLAIGATVMAMALDLQMSVIFLAAAVLIALVLYLVMSRSVPFYGKIQRMLDRVSLITRENLSGARVIRAFSRQKAEMRRFEDASEELRQTSIRVAKLSALLNPATTILANAAIVAIVWFGGLRVDAGTLTQGEVIALWNYMTQILLALIVVANLVVIFTKASASAARVNEIFDTAPSVTDEGNTERAPVPGAPKIEFRDVSFSYSGGDEPALCHVNLAVAPGETIGVIGGTGSGKSTLVSLIPRFYDPQQGAVLVDGVDVRDYPFAQLRGQIGVVPQQAVLFSGTVRQNMQWGCEGADDGQIERALAVAQAKEFVDRLPGGLDAPVAQGGKNFSGGQKQRLTIARALVGSPQILILDDSASALDFATDAALRRALRRDTRGMTVLMVSQRANTVKAADRIVVLDDGAVAGVGTHRELMESCPVYREICLSQLSSEEANRS</sequence>
<proteinExistence type="predicted"/>
<dbReference type="SMART" id="SM00382">
    <property type="entry name" value="AAA"/>
    <property type="match status" value="1"/>
</dbReference>
<evidence type="ECO:0000313" key="12">
    <source>
        <dbReference type="EMBL" id="MBC8546934.1"/>
    </source>
</evidence>
<keyword evidence="3" id="KW-1003">Cell membrane</keyword>
<protein>
    <submittedName>
        <fullName evidence="12">ABC transporter ATP-binding protein</fullName>
    </submittedName>
</protein>
<dbReference type="GO" id="GO:0015421">
    <property type="term" value="F:ABC-type oligopeptide transporter activity"/>
    <property type="evidence" value="ECO:0007669"/>
    <property type="project" value="TreeGrafter"/>
</dbReference>
<evidence type="ECO:0000256" key="8">
    <source>
        <dbReference type="ARBA" id="ARBA00023136"/>
    </source>
</evidence>
<accession>A0A926I422</accession>
<evidence type="ECO:0000313" key="13">
    <source>
        <dbReference type="Proteomes" id="UP000653127"/>
    </source>
</evidence>
<comment type="subcellular location">
    <subcellularLocation>
        <location evidence="1">Cell membrane</location>
        <topology evidence="1">Multi-pass membrane protein</topology>
    </subcellularLocation>
</comment>
<dbReference type="SUPFAM" id="SSF52540">
    <property type="entry name" value="P-loop containing nucleoside triphosphate hydrolases"/>
    <property type="match status" value="1"/>
</dbReference>
<dbReference type="PROSITE" id="PS50929">
    <property type="entry name" value="ABC_TM1F"/>
    <property type="match status" value="1"/>
</dbReference>
<evidence type="ECO:0000256" key="9">
    <source>
        <dbReference type="SAM" id="Phobius"/>
    </source>
</evidence>
<dbReference type="Pfam" id="PF00664">
    <property type="entry name" value="ABC_membrane"/>
    <property type="match status" value="1"/>
</dbReference>
<dbReference type="Gene3D" id="3.40.50.300">
    <property type="entry name" value="P-loop containing nucleotide triphosphate hydrolases"/>
    <property type="match status" value="1"/>
</dbReference>
<comment type="caution">
    <text evidence="12">The sequence shown here is derived from an EMBL/GenBank/DDBJ whole genome shotgun (WGS) entry which is preliminary data.</text>
</comment>
<evidence type="ECO:0000256" key="6">
    <source>
        <dbReference type="ARBA" id="ARBA00022840"/>
    </source>
</evidence>
<gene>
    <name evidence="12" type="ORF">H8711_08305</name>
</gene>
<feature type="transmembrane region" description="Helical" evidence="9">
    <location>
        <begin position="157"/>
        <end position="174"/>
    </location>
</feature>
<dbReference type="InterPro" id="IPR003439">
    <property type="entry name" value="ABC_transporter-like_ATP-bd"/>
</dbReference>
<evidence type="ECO:0000259" key="11">
    <source>
        <dbReference type="PROSITE" id="PS50929"/>
    </source>
</evidence>
<dbReference type="PROSITE" id="PS00211">
    <property type="entry name" value="ABC_TRANSPORTER_1"/>
    <property type="match status" value="1"/>
</dbReference>
<feature type="transmembrane region" description="Helical" evidence="9">
    <location>
        <begin position="278"/>
        <end position="297"/>
    </location>
</feature>
<reference evidence="12" key="1">
    <citation type="submission" date="2020-08" db="EMBL/GenBank/DDBJ databases">
        <title>Genome public.</title>
        <authorList>
            <person name="Liu C."/>
            <person name="Sun Q."/>
        </authorList>
    </citation>
    <scope>NUCLEOTIDE SEQUENCE</scope>
    <source>
        <strain evidence="12">NSJ-31</strain>
    </source>
</reference>
<organism evidence="12 13">
    <name type="scientific">Ligaoa zhengdingensis</name>
    <dbReference type="NCBI Taxonomy" id="2763658"/>
    <lineage>
        <taxon>Bacteria</taxon>
        <taxon>Bacillati</taxon>
        <taxon>Bacillota</taxon>
        <taxon>Clostridia</taxon>
        <taxon>Eubacteriales</taxon>
        <taxon>Oscillospiraceae</taxon>
        <taxon>Ligaoa</taxon>
    </lineage>
</organism>
<dbReference type="PANTHER" id="PTHR43394">
    <property type="entry name" value="ATP-DEPENDENT PERMEASE MDL1, MITOCHONDRIAL"/>
    <property type="match status" value="1"/>
</dbReference>
<dbReference type="InterPro" id="IPR027417">
    <property type="entry name" value="P-loop_NTPase"/>
</dbReference>
<dbReference type="FunFam" id="3.40.50.300:FF:000854">
    <property type="entry name" value="Multidrug ABC transporter ATP-binding protein"/>
    <property type="match status" value="1"/>
</dbReference>
<evidence type="ECO:0000256" key="5">
    <source>
        <dbReference type="ARBA" id="ARBA00022741"/>
    </source>
</evidence>
<dbReference type="InterPro" id="IPR003593">
    <property type="entry name" value="AAA+_ATPase"/>
</dbReference>
<keyword evidence="4 9" id="KW-0812">Transmembrane</keyword>
<feature type="transmembrane region" description="Helical" evidence="9">
    <location>
        <begin position="235"/>
        <end position="258"/>
    </location>
</feature>
<dbReference type="GO" id="GO:0005886">
    <property type="term" value="C:plasma membrane"/>
    <property type="evidence" value="ECO:0007669"/>
    <property type="project" value="UniProtKB-SubCell"/>
</dbReference>
<dbReference type="InterPro" id="IPR011527">
    <property type="entry name" value="ABC1_TM_dom"/>
</dbReference>
<keyword evidence="7 9" id="KW-1133">Transmembrane helix</keyword>
<keyword evidence="6 12" id="KW-0067">ATP-binding</keyword>
<keyword evidence="5" id="KW-0547">Nucleotide-binding</keyword>
<evidence type="ECO:0000256" key="1">
    <source>
        <dbReference type="ARBA" id="ARBA00004651"/>
    </source>
</evidence>
<dbReference type="CDD" id="cd18548">
    <property type="entry name" value="ABC_6TM_Tm287_like"/>
    <property type="match status" value="1"/>
</dbReference>
<keyword evidence="2" id="KW-0813">Transport</keyword>